<dbReference type="InterPro" id="IPR011527">
    <property type="entry name" value="ABC1_TM_dom"/>
</dbReference>
<evidence type="ECO:0000259" key="15">
    <source>
        <dbReference type="PROSITE" id="PS50929"/>
    </source>
</evidence>
<dbReference type="InterPro" id="IPR017871">
    <property type="entry name" value="ABC_transporter-like_CS"/>
</dbReference>
<dbReference type="InterPro" id="IPR003439">
    <property type="entry name" value="ABC_transporter-like_ATP-bd"/>
</dbReference>
<reference evidence="17" key="2">
    <citation type="journal article" date="2021" name="Microb. Genom.">
        <title>A genomic epidemiological study shows that prevalence of antimicrobial resistance in Enterobacterales is associated with the livestock host, as well as antimicrobial usage.</title>
        <authorList>
            <person name="AbuOun M."/>
            <person name="Jones H."/>
            <person name="Stubberfield E."/>
            <person name="Gilson D."/>
            <person name="Shaw L.P."/>
            <person name="Hubbard A.T.M."/>
            <person name="Chau K.K."/>
            <person name="Sebra R."/>
            <person name="Peto T.E.A."/>
            <person name="Crook D.W."/>
            <person name="Read D.S."/>
            <person name="Gweon H.S."/>
            <person name="Walker A.S."/>
            <person name="Stoesser N."/>
            <person name="Smith R.P."/>
            <person name="Anjum M.F."/>
            <person name="On Behalf Of The Rehab Consortium."/>
        </authorList>
    </citation>
    <scope>NUCLEOTIDE SEQUENCE</scope>
    <source>
        <strain evidence="18">RHBSTW-00334</strain>
        <strain evidence="17">RHBSTW-00398</strain>
    </source>
</reference>
<evidence type="ECO:0000256" key="9">
    <source>
        <dbReference type="ARBA" id="ARBA00022967"/>
    </source>
</evidence>
<comment type="subcellular location">
    <subcellularLocation>
        <location evidence="1">Cell membrane</location>
        <topology evidence="1">Multi-pass membrane protein</topology>
    </subcellularLocation>
</comment>
<accession>A0A7H9FT44</accession>
<evidence type="ECO:0000256" key="6">
    <source>
        <dbReference type="ARBA" id="ARBA00022692"/>
    </source>
</evidence>
<dbReference type="InterPro" id="IPR003593">
    <property type="entry name" value="AAA+_ATPase"/>
</dbReference>
<dbReference type="EMBL" id="CP055538">
    <property type="protein sequence ID" value="QLO13403.1"/>
    <property type="molecule type" value="Genomic_DNA"/>
</dbReference>
<evidence type="ECO:0000256" key="12">
    <source>
        <dbReference type="ARBA" id="ARBA00023136"/>
    </source>
</evidence>
<reference evidence="19 20" key="1">
    <citation type="submission" date="2020-06" db="EMBL/GenBank/DDBJ databases">
        <title>REHAB project genomes.</title>
        <authorList>
            <person name="Shaw L.P."/>
        </authorList>
    </citation>
    <scope>NUCLEOTIDE SEQUENCE [LARGE SCALE GENOMIC DNA]</scope>
    <source>
        <strain evidence="16 21">RHBSTW-00116</strain>
        <strain evidence="20">RHBSTW-00334</strain>
        <strain evidence="19">RHBSTW-00398</strain>
    </source>
</reference>
<evidence type="ECO:0000256" key="13">
    <source>
        <dbReference type="SAM" id="Phobius"/>
    </source>
</evidence>
<evidence type="ECO:0000313" key="20">
    <source>
        <dbReference type="Proteomes" id="UP000512043"/>
    </source>
</evidence>
<dbReference type="Proteomes" id="UP000510650">
    <property type="component" value="Chromosome"/>
</dbReference>
<dbReference type="Pfam" id="PF00664">
    <property type="entry name" value="ABC_membrane"/>
    <property type="match status" value="1"/>
</dbReference>
<gene>
    <name evidence="16" type="primary">msbA</name>
    <name evidence="16" type="ORF">HV077_11255</name>
    <name evidence="18" type="ORF">HV164_15020</name>
    <name evidence="17" type="ORF">HV183_08085</name>
</gene>
<dbReference type="SUPFAM" id="SSF90123">
    <property type="entry name" value="ABC transporter transmembrane region"/>
    <property type="match status" value="1"/>
</dbReference>
<dbReference type="InterPro" id="IPR036640">
    <property type="entry name" value="ABC1_TM_sf"/>
</dbReference>
<keyword evidence="5" id="KW-0997">Cell inner membrane</keyword>
<dbReference type="NCBIfam" id="TIGR02203">
    <property type="entry name" value="MsbA_lipidA"/>
    <property type="match status" value="1"/>
</dbReference>
<dbReference type="GO" id="GO:0016887">
    <property type="term" value="F:ATP hydrolysis activity"/>
    <property type="evidence" value="ECO:0007669"/>
    <property type="project" value="InterPro"/>
</dbReference>
<evidence type="ECO:0000256" key="8">
    <source>
        <dbReference type="ARBA" id="ARBA00022840"/>
    </source>
</evidence>
<dbReference type="PANTHER" id="PTHR43394:SF1">
    <property type="entry name" value="ATP-BINDING CASSETTE SUB-FAMILY B MEMBER 10, MITOCHONDRIAL"/>
    <property type="match status" value="1"/>
</dbReference>
<evidence type="ECO:0000259" key="14">
    <source>
        <dbReference type="PROSITE" id="PS50893"/>
    </source>
</evidence>
<evidence type="ECO:0000256" key="3">
    <source>
        <dbReference type="ARBA" id="ARBA00022448"/>
    </source>
</evidence>
<keyword evidence="11" id="KW-0445">Lipid transport</keyword>
<feature type="domain" description="ABC transmembrane type-1" evidence="15">
    <location>
        <begin position="28"/>
        <end position="310"/>
    </location>
</feature>
<dbReference type="SUPFAM" id="SSF52540">
    <property type="entry name" value="P-loop containing nucleoside triphosphate hydrolases"/>
    <property type="match status" value="1"/>
</dbReference>
<evidence type="ECO:0000256" key="5">
    <source>
        <dbReference type="ARBA" id="ARBA00022519"/>
    </source>
</evidence>
<name>A0A7H9FT44_CITFR</name>
<feature type="transmembrane region" description="Helical" evidence="13">
    <location>
        <begin position="142"/>
        <end position="163"/>
    </location>
</feature>
<keyword evidence="7" id="KW-0547">Nucleotide-binding</keyword>
<evidence type="ECO:0000313" key="17">
    <source>
        <dbReference type="EMBL" id="QLO13403.1"/>
    </source>
</evidence>
<protein>
    <submittedName>
        <fullName evidence="16">Lipid A ABC transporter ATP-binding protein/permease MsbA</fullName>
    </submittedName>
</protein>
<dbReference type="GO" id="GO:0005886">
    <property type="term" value="C:plasma membrane"/>
    <property type="evidence" value="ECO:0007669"/>
    <property type="project" value="UniProtKB-SubCell"/>
</dbReference>
<dbReference type="InterPro" id="IPR027417">
    <property type="entry name" value="P-loop_NTPase"/>
</dbReference>
<evidence type="ECO:0000256" key="7">
    <source>
        <dbReference type="ARBA" id="ARBA00022741"/>
    </source>
</evidence>
<dbReference type="NCBIfam" id="NF008381">
    <property type="entry name" value="PRK11176.1"/>
    <property type="match status" value="1"/>
</dbReference>
<feature type="transmembrane region" description="Helical" evidence="13">
    <location>
        <begin position="254"/>
        <end position="272"/>
    </location>
</feature>
<evidence type="ECO:0000256" key="10">
    <source>
        <dbReference type="ARBA" id="ARBA00022989"/>
    </source>
</evidence>
<evidence type="ECO:0000256" key="4">
    <source>
        <dbReference type="ARBA" id="ARBA00022475"/>
    </source>
</evidence>
<dbReference type="EMBL" id="JABXRI010000001">
    <property type="protein sequence ID" value="MBA8062960.1"/>
    <property type="molecule type" value="Genomic_DNA"/>
</dbReference>
<evidence type="ECO:0000313" key="19">
    <source>
        <dbReference type="Proteomes" id="UP000510650"/>
    </source>
</evidence>
<feature type="transmembrane region" description="Helical" evidence="13">
    <location>
        <begin position="65"/>
        <end position="93"/>
    </location>
</feature>
<dbReference type="FunFam" id="1.20.1560.10:FF:000008">
    <property type="entry name" value="Lipid A export ATP-binding/permease protein MsbA"/>
    <property type="match status" value="1"/>
</dbReference>
<dbReference type="FunFam" id="3.40.50.300:FF:000140">
    <property type="entry name" value="Lipid A export ATP-binding/permease protein MsbA"/>
    <property type="match status" value="1"/>
</dbReference>
<feature type="transmembrane region" description="Helical" evidence="13">
    <location>
        <begin position="21"/>
        <end position="45"/>
    </location>
</feature>
<dbReference type="InterPro" id="IPR011917">
    <property type="entry name" value="ABC_transpr_lipidA"/>
</dbReference>
<keyword evidence="3" id="KW-0813">Transport</keyword>
<dbReference type="GO" id="GO:0042802">
    <property type="term" value="F:identical protein binding"/>
    <property type="evidence" value="ECO:0007669"/>
    <property type="project" value="UniProtKB-ARBA"/>
</dbReference>
<dbReference type="RefSeq" id="WP_115258941.1">
    <property type="nucleotide sequence ID" value="NZ_CP038856.1"/>
</dbReference>
<keyword evidence="6 13" id="KW-0812">Transmembrane</keyword>
<dbReference type="GO" id="GO:0015421">
    <property type="term" value="F:ABC-type oligopeptide transporter activity"/>
    <property type="evidence" value="ECO:0007669"/>
    <property type="project" value="TreeGrafter"/>
</dbReference>
<evidence type="ECO:0000313" key="16">
    <source>
        <dbReference type="EMBL" id="MBA8062960.1"/>
    </source>
</evidence>
<keyword evidence="8 16" id="KW-0067">ATP-binding</keyword>
<evidence type="ECO:0000256" key="11">
    <source>
        <dbReference type="ARBA" id="ARBA00023055"/>
    </source>
</evidence>
<dbReference type="PROSITE" id="PS00211">
    <property type="entry name" value="ABC_TRANSPORTER_1"/>
    <property type="match status" value="1"/>
</dbReference>
<feature type="domain" description="ABC transporter" evidence="14">
    <location>
        <begin position="342"/>
        <end position="578"/>
    </location>
</feature>
<dbReference type="Proteomes" id="UP000512043">
    <property type="component" value="Chromosome"/>
</dbReference>
<evidence type="ECO:0000313" key="21">
    <source>
        <dbReference type="Proteomes" id="UP000591803"/>
    </source>
</evidence>
<keyword evidence="9" id="KW-1278">Translocase</keyword>
<dbReference type="GO" id="GO:0034040">
    <property type="term" value="F:ATPase-coupled lipid transmembrane transporter activity"/>
    <property type="evidence" value="ECO:0007669"/>
    <property type="project" value="InterPro"/>
</dbReference>
<dbReference type="EMBL" id="CP056597">
    <property type="protein sequence ID" value="QLY37748.1"/>
    <property type="molecule type" value="Genomic_DNA"/>
</dbReference>
<keyword evidence="4" id="KW-1003">Cell membrane</keyword>
<organism evidence="16 21">
    <name type="scientific">Citrobacter freundii</name>
    <dbReference type="NCBI Taxonomy" id="546"/>
    <lineage>
        <taxon>Bacteria</taxon>
        <taxon>Pseudomonadati</taxon>
        <taxon>Pseudomonadota</taxon>
        <taxon>Gammaproteobacteria</taxon>
        <taxon>Enterobacterales</taxon>
        <taxon>Enterobacteriaceae</taxon>
        <taxon>Citrobacter</taxon>
        <taxon>Citrobacter freundii complex</taxon>
    </lineage>
</organism>
<dbReference type="InterPro" id="IPR039421">
    <property type="entry name" value="Type_1_exporter"/>
</dbReference>
<dbReference type="CDD" id="cd03251">
    <property type="entry name" value="ABCC_MsbA"/>
    <property type="match status" value="1"/>
</dbReference>
<dbReference type="SMART" id="SM00382">
    <property type="entry name" value="AAA"/>
    <property type="match status" value="1"/>
</dbReference>
<dbReference type="Gene3D" id="3.40.50.300">
    <property type="entry name" value="P-loop containing nucleotide triphosphate hydrolases"/>
    <property type="match status" value="1"/>
</dbReference>
<dbReference type="PROSITE" id="PS50929">
    <property type="entry name" value="ABC_TM1F"/>
    <property type="match status" value="1"/>
</dbReference>
<feature type="transmembrane region" description="Helical" evidence="13">
    <location>
        <begin position="169"/>
        <end position="186"/>
    </location>
</feature>
<evidence type="ECO:0000256" key="1">
    <source>
        <dbReference type="ARBA" id="ARBA00004651"/>
    </source>
</evidence>
<evidence type="ECO:0000313" key="18">
    <source>
        <dbReference type="EMBL" id="QLY37748.1"/>
    </source>
</evidence>
<sequence length="582" mass="64404">MHNDKDLSTWQTFRRLWPTIAPFKSGLIVAGIALVLNAASDTFMLSLLKPLLDDGFGKADRSVLMWMPLVVIGLMVVRGLTSYVSSYCISWVSGKVVMTIRRRLFGHMMGMPVAFFDKQSTGTLLSRITYDSEQVASSSSGALITVVREGASIIGLFIMMFYYSWQLSLILIVLAPIVSIAIRVVSKRFRSISKNMQNTMGQVTTSAEQMLKGHKEVLIFGGQEVETKRFDKVSNKMRLQGMKMVSASSISDPIIQLIASLALAFVLYAASFPSVMENLTAGTITVVFSSMIALMRPLKSLTNVNAQFQRGMAACQTLFTILDSEQEKDEGKRVIERATGDLEFRNVTFTYPGREVPALRNINLHIPAGKTVALVGRSGSGKSTIASLITRFYDIDEGQILMDGHDLREYTLASLRDQVALVSQNVHLFNDTVANNIAYARTDIYSREQIEEAARMAYAMDFINKMDDGLDTVIGENGVLLSGGQRQRIAIARALLRDSPILILDEATSALDTESERAIQAALDELQKNRTSLVIAHRLSTIEQADEIVVVEDGLIVERGTHSELLEQRGVYAQLHKMQFGQ</sequence>
<keyword evidence="12 13" id="KW-0472">Membrane</keyword>
<dbReference type="PROSITE" id="PS50893">
    <property type="entry name" value="ABC_TRANSPORTER_2"/>
    <property type="match status" value="1"/>
</dbReference>
<dbReference type="GO" id="GO:0005524">
    <property type="term" value="F:ATP binding"/>
    <property type="evidence" value="ECO:0007669"/>
    <property type="project" value="UniProtKB-KW"/>
</dbReference>
<dbReference type="Pfam" id="PF00005">
    <property type="entry name" value="ABC_tran"/>
    <property type="match status" value="1"/>
</dbReference>
<dbReference type="OrthoDB" id="9806127at2"/>
<comment type="subunit">
    <text evidence="2">Homodimer.</text>
</comment>
<proteinExistence type="predicted"/>
<keyword evidence="10 13" id="KW-1133">Transmembrane helix</keyword>
<dbReference type="Gene3D" id="1.20.1560.10">
    <property type="entry name" value="ABC transporter type 1, transmembrane domain"/>
    <property type="match status" value="1"/>
</dbReference>
<dbReference type="PANTHER" id="PTHR43394">
    <property type="entry name" value="ATP-DEPENDENT PERMEASE MDL1, MITOCHONDRIAL"/>
    <property type="match status" value="1"/>
</dbReference>
<evidence type="ECO:0000256" key="2">
    <source>
        <dbReference type="ARBA" id="ARBA00011738"/>
    </source>
</evidence>
<dbReference type="Proteomes" id="UP000591803">
    <property type="component" value="Unassembled WGS sequence"/>
</dbReference>
<dbReference type="AlphaFoldDB" id="A0A7H9FT44"/>
<dbReference type="CDD" id="cd18552">
    <property type="entry name" value="ABC_6TM_MsbA_like"/>
    <property type="match status" value="1"/>
</dbReference>